<organism evidence="2 3">
    <name type="scientific">Araneus ventricosus</name>
    <name type="common">Orbweaver spider</name>
    <name type="synonym">Epeira ventricosa</name>
    <dbReference type="NCBI Taxonomy" id="182803"/>
    <lineage>
        <taxon>Eukaryota</taxon>
        <taxon>Metazoa</taxon>
        <taxon>Ecdysozoa</taxon>
        <taxon>Arthropoda</taxon>
        <taxon>Chelicerata</taxon>
        <taxon>Arachnida</taxon>
        <taxon>Araneae</taxon>
        <taxon>Araneomorphae</taxon>
        <taxon>Entelegynae</taxon>
        <taxon>Araneoidea</taxon>
        <taxon>Araneidae</taxon>
        <taxon>Araneus</taxon>
    </lineage>
</organism>
<keyword evidence="3" id="KW-1185">Reference proteome</keyword>
<evidence type="ECO:0000313" key="3">
    <source>
        <dbReference type="Proteomes" id="UP000499080"/>
    </source>
</evidence>
<accession>A0A4Y2E1I4</accession>
<evidence type="ECO:0000313" key="2">
    <source>
        <dbReference type="EMBL" id="GBM22196.1"/>
    </source>
</evidence>
<name>A0A4Y2E1I4_ARAVE</name>
<proteinExistence type="predicted"/>
<protein>
    <submittedName>
        <fullName evidence="2">Uncharacterized protein</fullName>
    </submittedName>
</protein>
<gene>
    <name evidence="2" type="ORF">AVEN_252720_1</name>
</gene>
<feature type="region of interest" description="Disordered" evidence="1">
    <location>
        <begin position="1"/>
        <end position="22"/>
    </location>
</feature>
<dbReference type="Proteomes" id="UP000499080">
    <property type="component" value="Unassembled WGS sequence"/>
</dbReference>
<comment type="caution">
    <text evidence="2">The sequence shown here is derived from an EMBL/GenBank/DDBJ whole genome shotgun (WGS) entry which is preliminary data.</text>
</comment>
<dbReference type="EMBL" id="BGPR01091162">
    <property type="protein sequence ID" value="GBM22196.1"/>
    <property type="molecule type" value="Genomic_DNA"/>
</dbReference>
<feature type="non-terminal residue" evidence="2">
    <location>
        <position position="1"/>
    </location>
</feature>
<dbReference type="AlphaFoldDB" id="A0A4Y2E1I4"/>
<reference evidence="2 3" key="1">
    <citation type="journal article" date="2019" name="Sci. Rep.">
        <title>Orb-weaving spider Araneus ventricosus genome elucidates the spidroin gene catalogue.</title>
        <authorList>
            <person name="Kono N."/>
            <person name="Nakamura H."/>
            <person name="Ohtoshi R."/>
            <person name="Moran D.A.P."/>
            <person name="Shinohara A."/>
            <person name="Yoshida Y."/>
            <person name="Fujiwara M."/>
            <person name="Mori M."/>
            <person name="Tomita M."/>
            <person name="Arakawa K."/>
        </authorList>
    </citation>
    <scope>NUCLEOTIDE SEQUENCE [LARGE SCALE GENOMIC DNA]</scope>
</reference>
<evidence type="ECO:0000256" key="1">
    <source>
        <dbReference type="SAM" id="MobiDB-lite"/>
    </source>
</evidence>
<sequence>SSNKRQIGISPTILKRSPDDSDGILPCASLQVPTLSHGGGGVWPCMLWRAADPPGQFSEESDFDPGAHLNSLDLTVPLSITALE</sequence>